<keyword evidence="9" id="KW-1185">Reference proteome</keyword>
<dbReference type="RefSeq" id="WP_246568415.1">
    <property type="nucleotide sequence ID" value="NZ_AP023359.1"/>
</dbReference>
<feature type="transmembrane region" description="Helical" evidence="7">
    <location>
        <begin position="119"/>
        <end position="144"/>
    </location>
</feature>
<feature type="transmembrane region" description="Helical" evidence="7">
    <location>
        <begin position="380"/>
        <end position="398"/>
    </location>
</feature>
<feature type="transmembrane region" description="Helical" evidence="7">
    <location>
        <begin position="404"/>
        <end position="427"/>
    </location>
</feature>
<accession>A0A810MV52</accession>
<feature type="transmembrane region" description="Helical" evidence="7">
    <location>
        <begin position="439"/>
        <end position="459"/>
    </location>
</feature>
<organism evidence="8 9">
    <name type="scientific">Polymorphospora rubra</name>
    <dbReference type="NCBI Taxonomy" id="338584"/>
    <lineage>
        <taxon>Bacteria</taxon>
        <taxon>Bacillati</taxon>
        <taxon>Actinomycetota</taxon>
        <taxon>Actinomycetes</taxon>
        <taxon>Micromonosporales</taxon>
        <taxon>Micromonosporaceae</taxon>
        <taxon>Polymorphospora</taxon>
    </lineage>
</organism>
<evidence type="ECO:0000256" key="1">
    <source>
        <dbReference type="ARBA" id="ARBA00004651"/>
    </source>
</evidence>
<dbReference type="PANTHER" id="PTHR30250">
    <property type="entry name" value="PST FAMILY PREDICTED COLANIC ACID TRANSPORTER"/>
    <property type="match status" value="1"/>
</dbReference>
<sequence>MLVGAVAKLGTQTGLVYWPARLRARGQGHLLGSCLRAGLTPVAGVSAVLGAGLLVAAPALARLTAGGAGPDTVAQHTAGLRVLAVFVPLAAFADAALAATRGYRQLRPTLMLDRVARPVLQLAGVAAVTVAAGSLAAYALAWALPYLPVAALAGYALVRTHHTTAPPPGAPPPLPPPPRPRPRPGPGPAKIRVIREYVARRAGDTPDLVPDHADLGGGGGGKAGGEGRVAGFWGFGWPRALGSVGQLALQRVDLLLVAGLGGLGAAALYAVAGRFVVLGQLANQGISQSVQPRLAEALAIGDRAAANRLYQVATGWLVLATWPLYLLLLSYAPLYLGFFGDAYRDGGPIVAVLAGAMLLSTGCGMVDMVLAMAGRTSWNLANVAVALGVTVALDLALIPRLGALGAAIGLAAAVAVNNLLPLAQVGLALGLHPFGRGTLTAAALAVGCFGVLPRIFVAVAGTGPAATFAAVVTATGVYLAGARLLRGPLALDALRRRGRPRPAPAPRPVPGTRPTPN</sequence>
<dbReference type="PANTHER" id="PTHR30250:SF27">
    <property type="entry name" value="POLYSACCHARIDE BIOSYNTHESIS PROTEIN"/>
    <property type="match status" value="1"/>
</dbReference>
<protein>
    <submittedName>
        <fullName evidence="8">Uncharacterized protein</fullName>
    </submittedName>
</protein>
<reference evidence="8" key="1">
    <citation type="submission" date="2020-08" db="EMBL/GenBank/DDBJ databases">
        <title>Whole genome shotgun sequence of Polymorphospora rubra NBRC 101157.</title>
        <authorList>
            <person name="Komaki H."/>
            <person name="Tamura T."/>
        </authorList>
    </citation>
    <scope>NUCLEOTIDE SEQUENCE</scope>
    <source>
        <strain evidence="8">NBRC 101157</strain>
    </source>
</reference>
<evidence type="ECO:0000256" key="2">
    <source>
        <dbReference type="ARBA" id="ARBA00022475"/>
    </source>
</evidence>
<dbReference type="InterPro" id="IPR050833">
    <property type="entry name" value="Poly_Biosynth_Transport"/>
</dbReference>
<evidence type="ECO:0000256" key="5">
    <source>
        <dbReference type="ARBA" id="ARBA00023136"/>
    </source>
</evidence>
<feature type="region of interest" description="Disordered" evidence="6">
    <location>
        <begin position="496"/>
        <end position="517"/>
    </location>
</feature>
<evidence type="ECO:0000256" key="3">
    <source>
        <dbReference type="ARBA" id="ARBA00022692"/>
    </source>
</evidence>
<dbReference type="GO" id="GO:0005886">
    <property type="term" value="C:plasma membrane"/>
    <property type="evidence" value="ECO:0007669"/>
    <property type="project" value="UniProtKB-SubCell"/>
</dbReference>
<feature type="transmembrane region" description="Helical" evidence="7">
    <location>
        <begin position="316"/>
        <end position="336"/>
    </location>
</feature>
<dbReference type="KEGG" id="pry:Prubr_14650"/>
<gene>
    <name evidence="8" type="ORF">Prubr_14650</name>
</gene>
<dbReference type="AlphaFoldDB" id="A0A810MV52"/>
<evidence type="ECO:0000256" key="6">
    <source>
        <dbReference type="SAM" id="MobiDB-lite"/>
    </source>
</evidence>
<feature type="transmembrane region" description="Helical" evidence="7">
    <location>
        <begin position="80"/>
        <end position="99"/>
    </location>
</feature>
<feature type="transmembrane region" description="Helical" evidence="7">
    <location>
        <begin position="254"/>
        <end position="277"/>
    </location>
</feature>
<evidence type="ECO:0000313" key="8">
    <source>
        <dbReference type="EMBL" id="BCJ64444.1"/>
    </source>
</evidence>
<keyword evidence="4 7" id="KW-1133">Transmembrane helix</keyword>
<proteinExistence type="predicted"/>
<comment type="subcellular location">
    <subcellularLocation>
        <location evidence="1">Cell membrane</location>
        <topology evidence="1">Multi-pass membrane protein</topology>
    </subcellularLocation>
</comment>
<feature type="compositionally biased region" description="Pro residues" evidence="6">
    <location>
        <begin position="501"/>
        <end position="517"/>
    </location>
</feature>
<feature type="transmembrane region" description="Helical" evidence="7">
    <location>
        <begin position="39"/>
        <end position="60"/>
    </location>
</feature>
<evidence type="ECO:0000256" key="7">
    <source>
        <dbReference type="SAM" id="Phobius"/>
    </source>
</evidence>
<keyword evidence="3 7" id="KW-0812">Transmembrane</keyword>
<feature type="region of interest" description="Disordered" evidence="6">
    <location>
        <begin position="163"/>
        <end position="188"/>
    </location>
</feature>
<feature type="transmembrane region" description="Helical" evidence="7">
    <location>
        <begin position="465"/>
        <end position="485"/>
    </location>
</feature>
<dbReference type="Proteomes" id="UP000680866">
    <property type="component" value="Chromosome"/>
</dbReference>
<keyword evidence="5 7" id="KW-0472">Membrane</keyword>
<feature type="transmembrane region" description="Helical" evidence="7">
    <location>
        <begin position="348"/>
        <end position="373"/>
    </location>
</feature>
<dbReference type="EMBL" id="AP023359">
    <property type="protein sequence ID" value="BCJ64444.1"/>
    <property type="molecule type" value="Genomic_DNA"/>
</dbReference>
<keyword evidence="2" id="KW-1003">Cell membrane</keyword>
<evidence type="ECO:0000313" key="9">
    <source>
        <dbReference type="Proteomes" id="UP000680866"/>
    </source>
</evidence>
<feature type="compositionally biased region" description="Pro residues" evidence="6">
    <location>
        <begin position="165"/>
        <end position="187"/>
    </location>
</feature>
<name>A0A810MV52_9ACTN</name>
<evidence type="ECO:0000256" key="4">
    <source>
        <dbReference type="ARBA" id="ARBA00022989"/>
    </source>
</evidence>